<sequence>MKFLVLWRMELSLLSPEMARAVGAMPEYGQRLEREGKVLARYHVVGSHGGAWIYEVDSHEEFERLLGRAPVFNFARYTVHALAEMESRPPGD</sequence>
<feature type="domain" description="Muconolactone isomerase" evidence="1">
    <location>
        <begin position="1"/>
        <end position="85"/>
    </location>
</feature>
<comment type="caution">
    <text evidence="2">The sequence shown here is derived from an EMBL/GenBank/DDBJ whole genome shotgun (WGS) entry which is preliminary data.</text>
</comment>
<protein>
    <submittedName>
        <fullName evidence="2">Muconolactone delta-isomerase</fullName>
    </submittedName>
</protein>
<dbReference type="InterPro" id="IPR026029">
    <property type="entry name" value="MLI_dom"/>
</dbReference>
<reference evidence="2 3" key="1">
    <citation type="journal article" date="2015" name="Stand. Genomic Sci.">
        <title>Genomic Encyclopedia of Bacterial and Archaeal Type Strains, Phase III: the genomes of soil and plant-associated and newly described type strains.</title>
        <authorList>
            <person name="Whitman W.B."/>
            <person name="Woyke T."/>
            <person name="Klenk H.P."/>
            <person name="Zhou Y."/>
            <person name="Lilburn T.G."/>
            <person name="Beck B.J."/>
            <person name="De Vos P."/>
            <person name="Vandamme P."/>
            <person name="Eisen J.A."/>
            <person name="Garrity G."/>
            <person name="Hugenholtz P."/>
            <person name="Kyrpides N.C."/>
        </authorList>
    </citation>
    <scope>NUCLEOTIDE SEQUENCE [LARGE SCALE GENOMIC DNA]</scope>
    <source>
        <strain evidence="2 3">VKM Ac-2540</strain>
    </source>
</reference>
<dbReference type="RefSeq" id="WP_130444209.1">
    <property type="nucleotide sequence ID" value="NZ_SHKR01000012.1"/>
</dbReference>
<dbReference type="SUPFAM" id="SSF54909">
    <property type="entry name" value="Dimeric alpha+beta barrel"/>
    <property type="match status" value="1"/>
</dbReference>
<evidence type="ECO:0000259" key="1">
    <source>
        <dbReference type="Pfam" id="PF02426"/>
    </source>
</evidence>
<evidence type="ECO:0000313" key="2">
    <source>
        <dbReference type="EMBL" id="RZU15544.1"/>
    </source>
</evidence>
<dbReference type="AlphaFoldDB" id="A0A4Q7WY40"/>
<dbReference type="Proteomes" id="UP000292027">
    <property type="component" value="Unassembled WGS sequence"/>
</dbReference>
<organism evidence="2 3">
    <name type="scientific">Kribbella rubisoli</name>
    <dbReference type="NCBI Taxonomy" id="3075929"/>
    <lineage>
        <taxon>Bacteria</taxon>
        <taxon>Bacillati</taxon>
        <taxon>Actinomycetota</taxon>
        <taxon>Actinomycetes</taxon>
        <taxon>Propionibacteriales</taxon>
        <taxon>Kribbellaceae</taxon>
        <taxon>Kribbella</taxon>
    </lineage>
</organism>
<dbReference type="Gene3D" id="3.30.70.1060">
    <property type="entry name" value="Dimeric alpha+beta barrel"/>
    <property type="match status" value="1"/>
</dbReference>
<dbReference type="EMBL" id="SHKR01000012">
    <property type="protein sequence ID" value="RZU15544.1"/>
    <property type="molecule type" value="Genomic_DNA"/>
</dbReference>
<gene>
    <name evidence="2" type="ORF">EV645_3082</name>
</gene>
<dbReference type="OrthoDB" id="3827174at2"/>
<proteinExistence type="predicted"/>
<keyword evidence="3" id="KW-1185">Reference proteome</keyword>
<dbReference type="Pfam" id="PF02426">
    <property type="entry name" value="MIase"/>
    <property type="match status" value="1"/>
</dbReference>
<name>A0A4Q7WY40_9ACTN</name>
<accession>A0A4Q7WY40</accession>
<evidence type="ECO:0000313" key="3">
    <source>
        <dbReference type="Proteomes" id="UP000292027"/>
    </source>
</evidence>
<dbReference type="InterPro" id="IPR011008">
    <property type="entry name" value="Dimeric_a/b-barrel"/>
</dbReference>